<feature type="signal peptide" evidence="2">
    <location>
        <begin position="1"/>
        <end position="16"/>
    </location>
</feature>
<dbReference type="EMBL" id="KQ964439">
    <property type="protein sequence ID" value="KXN73277.1"/>
    <property type="molecule type" value="Genomic_DNA"/>
</dbReference>
<keyword evidence="4" id="KW-1185">Reference proteome</keyword>
<evidence type="ECO:0000256" key="2">
    <source>
        <dbReference type="SAM" id="SignalP"/>
    </source>
</evidence>
<sequence>MKLITCTLLLVVSIQSMVIRRQLPVFDRTNRIKAVNAMKDGQFSVSSAITPHPATNSHVNAPATPATPAKAPSSLEVPNFLAEAQKANAIADSLAKIENDQGMVGPKEIEKMSRDAVTNAINEFDWWSTPGSVSVNMNAEETESFSDGKVFIDAEDI</sequence>
<name>A0A137PE58_CONC2</name>
<feature type="compositionally biased region" description="Low complexity" evidence="1">
    <location>
        <begin position="61"/>
        <end position="72"/>
    </location>
</feature>
<feature type="chain" id="PRO_5007294747" evidence="2">
    <location>
        <begin position="17"/>
        <end position="157"/>
    </location>
</feature>
<organism evidence="3 4">
    <name type="scientific">Conidiobolus coronatus (strain ATCC 28846 / CBS 209.66 / NRRL 28638)</name>
    <name type="common">Delacroixia coronata</name>
    <dbReference type="NCBI Taxonomy" id="796925"/>
    <lineage>
        <taxon>Eukaryota</taxon>
        <taxon>Fungi</taxon>
        <taxon>Fungi incertae sedis</taxon>
        <taxon>Zoopagomycota</taxon>
        <taxon>Entomophthoromycotina</taxon>
        <taxon>Entomophthoromycetes</taxon>
        <taxon>Entomophthorales</taxon>
        <taxon>Ancylistaceae</taxon>
        <taxon>Conidiobolus</taxon>
    </lineage>
</organism>
<accession>A0A137PE58</accession>
<evidence type="ECO:0000313" key="4">
    <source>
        <dbReference type="Proteomes" id="UP000070444"/>
    </source>
</evidence>
<reference evidence="3 4" key="1">
    <citation type="journal article" date="2015" name="Genome Biol. Evol.">
        <title>Phylogenomic analyses indicate that early fungi evolved digesting cell walls of algal ancestors of land plants.</title>
        <authorList>
            <person name="Chang Y."/>
            <person name="Wang S."/>
            <person name="Sekimoto S."/>
            <person name="Aerts A.L."/>
            <person name="Choi C."/>
            <person name="Clum A."/>
            <person name="LaButti K.M."/>
            <person name="Lindquist E.A."/>
            <person name="Yee Ngan C."/>
            <person name="Ohm R.A."/>
            <person name="Salamov A.A."/>
            <person name="Grigoriev I.V."/>
            <person name="Spatafora J.W."/>
            <person name="Berbee M.L."/>
        </authorList>
    </citation>
    <scope>NUCLEOTIDE SEQUENCE [LARGE SCALE GENOMIC DNA]</scope>
    <source>
        <strain evidence="3 4">NRRL 28638</strain>
    </source>
</reference>
<protein>
    <submittedName>
        <fullName evidence="3">Uncharacterized protein</fullName>
    </submittedName>
</protein>
<proteinExistence type="predicted"/>
<dbReference type="AlphaFoldDB" id="A0A137PE58"/>
<evidence type="ECO:0000313" key="3">
    <source>
        <dbReference type="EMBL" id="KXN73277.1"/>
    </source>
</evidence>
<feature type="compositionally biased region" description="Polar residues" evidence="1">
    <location>
        <begin position="46"/>
        <end position="59"/>
    </location>
</feature>
<keyword evidence="2" id="KW-0732">Signal</keyword>
<evidence type="ECO:0000256" key="1">
    <source>
        <dbReference type="SAM" id="MobiDB-lite"/>
    </source>
</evidence>
<gene>
    <name evidence="3" type="ORF">CONCODRAFT_3752</name>
</gene>
<dbReference type="Proteomes" id="UP000070444">
    <property type="component" value="Unassembled WGS sequence"/>
</dbReference>
<feature type="region of interest" description="Disordered" evidence="1">
    <location>
        <begin position="46"/>
        <end position="72"/>
    </location>
</feature>